<evidence type="ECO:0000256" key="1">
    <source>
        <dbReference type="SAM" id="MobiDB-lite"/>
    </source>
</evidence>
<evidence type="ECO:0000313" key="3">
    <source>
        <dbReference type="Proteomes" id="UP000094638"/>
    </source>
</evidence>
<dbReference type="Proteomes" id="UP000094638">
    <property type="component" value="Unassembled WGS sequence"/>
</dbReference>
<feature type="compositionally biased region" description="Polar residues" evidence="1">
    <location>
        <begin position="85"/>
        <end position="103"/>
    </location>
</feature>
<feature type="region of interest" description="Disordered" evidence="1">
    <location>
        <begin position="83"/>
        <end position="109"/>
    </location>
</feature>
<name>A0ABX3B9Z0_9VIBR</name>
<accession>A0ABX3B9Z0</accession>
<proteinExistence type="predicted"/>
<comment type="caution">
    <text evidence="2">The sequence shown here is derived from an EMBL/GenBank/DDBJ whole genome shotgun (WGS) entry which is preliminary data.</text>
</comment>
<organism evidence="2 3">
    <name type="scientific">Vibrio tasmaniensis 1F-267</name>
    <dbReference type="NCBI Taxonomy" id="1191324"/>
    <lineage>
        <taxon>Bacteria</taxon>
        <taxon>Pseudomonadati</taxon>
        <taxon>Pseudomonadota</taxon>
        <taxon>Gammaproteobacteria</taxon>
        <taxon>Vibrionales</taxon>
        <taxon>Vibrionaceae</taxon>
        <taxon>Vibrio</taxon>
    </lineage>
</organism>
<evidence type="ECO:0008006" key="4">
    <source>
        <dbReference type="Google" id="ProtNLM"/>
    </source>
</evidence>
<gene>
    <name evidence="2" type="ORF">A163_17580</name>
</gene>
<evidence type="ECO:0000313" key="2">
    <source>
        <dbReference type="EMBL" id="OEF53473.1"/>
    </source>
</evidence>
<keyword evidence="3" id="KW-1185">Reference proteome</keyword>
<dbReference type="EMBL" id="AJZO02000058">
    <property type="protein sequence ID" value="OEF53473.1"/>
    <property type="molecule type" value="Genomic_DNA"/>
</dbReference>
<sequence>MNKDSIIFIGLDTHKSFIQVTVLQEHRGANPQHLGRIKSNKSALIKLAKQLQSKYPKATLHFVYETGPCGYWTYRLMTSLGLAPTENSSGGKTRRGSLTSMPSKSAGDH</sequence>
<protein>
    <recommendedName>
        <fullName evidence="4">Transposase</fullName>
    </recommendedName>
</protein>
<reference evidence="2 3" key="1">
    <citation type="journal article" date="2012" name="Science">
        <title>Ecological populations of bacteria act as socially cohesive units of antibiotic production and resistance.</title>
        <authorList>
            <person name="Cordero O.X."/>
            <person name="Wildschutte H."/>
            <person name="Kirkup B."/>
            <person name="Proehl S."/>
            <person name="Ngo L."/>
            <person name="Hussain F."/>
            <person name="Le Roux F."/>
            <person name="Mincer T."/>
            <person name="Polz M.F."/>
        </authorList>
    </citation>
    <scope>NUCLEOTIDE SEQUENCE [LARGE SCALE GENOMIC DNA]</scope>
    <source>
        <strain evidence="2 3">1F-267</strain>
    </source>
</reference>